<dbReference type="AlphaFoldDB" id="A0A0K2U582"/>
<name>A0A0K2U582_LEPSM</name>
<protein>
    <submittedName>
        <fullName evidence="1">Uncharacterized protein</fullName>
    </submittedName>
</protein>
<sequence length="36" mass="3872">MGDIHVVKPALCGQIRKTGPCSFFFVVVAITHLKTG</sequence>
<proteinExistence type="predicted"/>
<dbReference type="EMBL" id="HACA01015854">
    <property type="protein sequence ID" value="CDW33215.1"/>
    <property type="molecule type" value="Transcribed_RNA"/>
</dbReference>
<accession>A0A0K2U582</accession>
<reference evidence="1" key="1">
    <citation type="submission" date="2014-05" db="EMBL/GenBank/DDBJ databases">
        <authorList>
            <person name="Chronopoulou M."/>
        </authorList>
    </citation>
    <scope>NUCLEOTIDE SEQUENCE</scope>
    <source>
        <tissue evidence="1">Whole organism</tissue>
    </source>
</reference>
<organism evidence="1">
    <name type="scientific">Lepeophtheirus salmonis</name>
    <name type="common">Salmon louse</name>
    <name type="synonym">Caligus salmonis</name>
    <dbReference type="NCBI Taxonomy" id="72036"/>
    <lineage>
        <taxon>Eukaryota</taxon>
        <taxon>Metazoa</taxon>
        <taxon>Ecdysozoa</taxon>
        <taxon>Arthropoda</taxon>
        <taxon>Crustacea</taxon>
        <taxon>Multicrustacea</taxon>
        <taxon>Hexanauplia</taxon>
        <taxon>Copepoda</taxon>
        <taxon>Siphonostomatoida</taxon>
        <taxon>Caligidae</taxon>
        <taxon>Lepeophtheirus</taxon>
    </lineage>
</organism>
<evidence type="ECO:0000313" key="1">
    <source>
        <dbReference type="EMBL" id="CDW33215.1"/>
    </source>
</evidence>